<evidence type="ECO:0000256" key="6">
    <source>
        <dbReference type="SAM" id="MobiDB-lite"/>
    </source>
</evidence>
<dbReference type="EMBL" id="JABFUD020000004">
    <property type="protein sequence ID" value="KAI5081097.1"/>
    <property type="molecule type" value="Genomic_DNA"/>
</dbReference>
<evidence type="ECO:0000256" key="3">
    <source>
        <dbReference type="ARBA" id="ARBA00023125"/>
    </source>
</evidence>
<dbReference type="InterPro" id="IPR044808">
    <property type="entry name" value="ERF_plant"/>
</dbReference>
<proteinExistence type="predicted"/>
<accession>A0A9D4ZPE9</accession>
<dbReference type="OrthoDB" id="1992661at2759"/>
<evidence type="ECO:0000256" key="1">
    <source>
        <dbReference type="ARBA" id="ARBA00004123"/>
    </source>
</evidence>
<dbReference type="Pfam" id="PF00847">
    <property type="entry name" value="AP2"/>
    <property type="match status" value="1"/>
</dbReference>
<dbReference type="GO" id="GO:0003700">
    <property type="term" value="F:DNA-binding transcription factor activity"/>
    <property type="evidence" value="ECO:0007669"/>
    <property type="project" value="InterPro"/>
</dbReference>
<evidence type="ECO:0000313" key="9">
    <source>
        <dbReference type="Proteomes" id="UP000886520"/>
    </source>
</evidence>
<dbReference type="FunFam" id="3.30.730.10:FF:000001">
    <property type="entry name" value="Ethylene-responsive transcription factor 2"/>
    <property type="match status" value="1"/>
</dbReference>
<dbReference type="SMART" id="SM00380">
    <property type="entry name" value="AP2"/>
    <property type="match status" value="1"/>
</dbReference>
<keyword evidence="9" id="KW-1185">Reference proteome</keyword>
<evidence type="ECO:0000259" key="7">
    <source>
        <dbReference type="PROSITE" id="PS51032"/>
    </source>
</evidence>
<dbReference type="GO" id="GO:0003677">
    <property type="term" value="F:DNA binding"/>
    <property type="evidence" value="ECO:0007669"/>
    <property type="project" value="UniProtKB-KW"/>
</dbReference>
<dbReference type="GO" id="GO:0005634">
    <property type="term" value="C:nucleus"/>
    <property type="evidence" value="ECO:0007669"/>
    <property type="project" value="UniProtKB-SubCell"/>
</dbReference>
<keyword evidence="5" id="KW-0539">Nucleus</keyword>
<keyword evidence="2" id="KW-0805">Transcription regulation</keyword>
<name>A0A9D4ZPE9_ADICA</name>
<keyword evidence="4" id="KW-0804">Transcription</keyword>
<feature type="domain" description="AP2/ERF" evidence="7">
    <location>
        <begin position="163"/>
        <end position="220"/>
    </location>
</feature>
<reference evidence="8" key="1">
    <citation type="submission" date="2021-01" db="EMBL/GenBank/DDBJ databases">
        <title>Adiantum capillus-veneris genome.</title>
        <authorList>
            <person name="Fang Y."/>
            <person name="Liao Q."/>
        </authorList>
    </citation>
    <scope>NUCLEOTIDE SEQUENCE</scope>
    <source>
        <strain evidence="8">H3</strain>
        <tissue evidence="8">Leaf</tissue>
    </source>
</reference>
<dbReference type="SUPFAM" id="SSF54171">
    <property type="entry name" value="DNA-binding domain"/>
    <property type="match status" value="1"/>
</dbReference>
<evidence type="ECO:0000256" key="2">
    <source>
        <dbReference type="ARBA" id="ARBA00023015"/>
    </source>
</evidence>
<dbReference type="InterPro" id="IPR001471">
    <property type="entry name" value="AP2/ERF_dom"/>
</dbReference>
<evidence type="ECO:0000256" key="5">
    <source>
        <dbReference type="ARBA" id="ARBA00023242"/>
    </source>
</evidence>
<dbReference type="CDD" id="cd00018">
    <property type="entry name" value="AP2"/>
    <property type="match status" value="1"/>
</dbReference>
<evidence type="ECO:0000313" key="8">
    <source>
        <dbReference type="EMBL" id="KAI5081097.1"/>
    </source>
</evidence>
<dbReference type="PROSITE" id="PS51032">
    <property type="entry name" value="AP2_ERF"/>
    <property type="match status" value="1"/>
</dbReference>
<dbReference type="InterPro" id="IPR036955">
    <property type="entry name" value="AP2/ERF_dom_sf"/>
</dbReference>
<dbReference type="InterPro" id="IPR016177">
    <property type="entry name" value="DNA-bd_dom_sf"/>
</dbReference>
<comment type="caution">
    <text evidence="8">The sequence shown here is derived from an EMBL/GenBank/DDBJ whole genome shotgun (WGS) entry which is preliminary data.</text>
</comment>
<protein>
    <recommendedName>
        <fullName evidence="7">AP2/ERF domain-containing protein</fullName>
    </recommendedName>
</protein>
<dbReference type="Proteomes" id="UP000886520">
    <property type="component" value="Chromosome 4"/>
</dbReference>
<dbReference type="GO" id="GO:0009873">
    <property type="term" value="P:ethylene-activated signaling pathway"/>
    <property type="evidence" value="ECO:0007669"/>
    <property type="project" value="InterPro"/>
</dbReference>
<gene>
    <name evidence="8" type="ORF">GOP47_0004280</name>
</gene>
<keyword evidence="3" id="KW-0238">DNA-binding</keyword>
<dbReference type="AlphaFoldDB" id="A0A9D4ZPE9"/>
<dbReference type="PANTHER" id="PTHR31190">
    <property type="entry name" value="DNA-BINDING DOMAIN"/>
    <property type="match status" value="1"/>
</dbReference>
<dbReference type="PANTHER" id="PTHR31190:SF473">
    <property type="entry name" value="OS05G0437100 PROTEIN"/>
    <property type="match status" value="1"/>
</dbReference>
<comment type="subcellular location">
    <subcellularLocation>
        <location evidence="1">Nucleus</location>
    </subcellularLocation>
</comment>
<dbReference type="Gene3D" id="3.30.730.10">
    <property type="entry name" value="AP2/ERF domain"/>
    <property type="match status" value="1"/>
</dbReference>
<sequence>MQAAGAAAADHGEDDNQDELSKIISALSYVSSASSPITSTSSPPPPLAAADQQYGELDLFDQSPLAALSKQSRYDYELFCANFPSAATGIMKHSTDDHTDLHSGYGGQLSAPFSTSLASDGTPQTQAQVDDAGDVIQDAAEDVEETQPTQDEAMEALHARKRRYRGVRQRPWGKWAAEIRDPKKAARVWLGTFETAEDAALAYDNAAIKFRGSRAKLNFPERAHLLRNNPNFQNLRQQQPALLSGSGQSKLANLHSSAMLGQEISPWGTHQSSNDPMLLRAHSLPVMRATNYASSPAELNSFSSDIKPFFFNSNHEASHNPSQFNTTIRPVLTPQQYLTMHALAHKQRHQETNLPSPIISTSQYSQGASMASQAPYVDNQSYEIARSLQHQQYGHHVLSHPTTTMMTDSFVGSSNAIKQEQGLYGEITLLEKVLEEANNSAQTTHMYPHTASLLRHRHQSPIQLRSDFDTSHMINING</sequence>
<organism evidence="8 9">
    <name type="scientific">Adiantum capillus-veneris</name>
    <name type="common">Maidenhair fern</name>
    <dbReference type="NCBI Taxonomy" id="13818"/>
    <lineage>
        <taxon>Eukaryota</taxon>
        <taxon>Viridiplantae</taxon>
        <taxon>Streptophyta</taxon>
        <taxon>Embryophyta</taxon>
        <taxon>Tracheophyta</taxon>
        <taxon>Polypodiopsida</taxon>
        <taxon>Polypodiidae</taxon>
        <taxon>Polypodiales</taxon>
        <taxon>Pteridineae</taxon>
        <taxon>Pteridaceae</taxon>
        <taxon>Vittarioideae</taxon>
        <taxon>Adiantum</taxon>
    </lineage>
</organism>
<dbReference type="PRINTS" id="PR00367">
    <property type="entry name" value="ETHRSPELEMNT"/>
</dbReference>
<evidence type="ECO:0000256" key="4">
    <source>
        <dbReference type="ARBA" id="ARBA00023163"/>
    </source>
</evidence>
<feature type="region of interest" description="Disordered" evidence="6">
    <location>
        <begin position="1"/>
        <end position="20"/>
    </location>
</feature>